<sequence>MYRSRCVWSHTNAGGIYPTRPLQHVTHTFQKVVPSIIDHPRVSTVGVRCISNTSETSLKRNPLRQSNHNHNHKQQITSKLRVSKALQSSAAATELKLPHALPFTDFLTDSFGRHHTYLRISLTESCNLRCTYCMPAEGVDRQPRSQLLSTDEIVRLAELFVSQGVEKIRLTGGEPTVRKDFVQLCERLGKIEGLKGLALTSNGIALEKMLPALKDAGVTQINISLDTLVAPKYHLITRRPALKRVLSCIDAALAMDFPNRLKLNCVVIKGFNDDEVNDFVEFTRTRDIDIRFIEYMPFGGNKWDDKKFISYTSLLEEIGSKYIDILRLQDHPNDTSKAYKVDGHEGQIGFITSMSDHFCGTCNRLRITADGNLKVCLFGNAEVSLRDAIRDGENDENLGELIGAAVRRKKSQHAGMYALSRSENRPMILIGG</sequence>
<evidence type="ECO:0000313" key="17">
    <source>
        <dbReference type="Proteomes" id="UP000054560"/>
    </source>
</evidence>
<keyword evidence="12" id="KW-0456">Lyase</keyword>
<dbReference type="GO" id="GO:0061799">
    <property type="term" value="F:cyclic pyranopterin monophosphate synthase activity"/>
    <property type="evidence" value="ECO:0007669"/>
    <property type="project" value="TreeGrafter"/>
</dbReference>
<evidence type="ECO:0000256" key="11">
    <source>
        <dbReference type="ARBA" id="ARBA00023150"/>
    </source>
</evidence>
<dbReference type="eggNOG" id="KOG2876">
    <property type="taxonomic scope" value="Eukaryota"/>
</dbReference>
<evidence type="ECO:0000256" key="7">
    <source>
        <dbReference type="ARBA" id="ARBA00022741"/>
    </source>
</evidence>
<dbReference type="GO" id="GO:0005525">
    <property type="term" value="F:GTP binding"/>
    <property type="evidence" value="ECO:0007669"/>
    <property type="project" value="UniProtKB-KW"/>
</dbReference>
<keyword evidence="10" id="KW-0342">GTP-binding</keyword>
<dbReference type="CDD" id="cd01335">
    <property type="entry name" value="Radical_SAM"/>
    <property type="match status" value="1"/>
</dbReference>
<evidence type="ECO:0000256" key="10">
    <source>
        <dbReference type="ARBA" id="ARBA00023134"/>
    </source>
</evidence>
<dbReference type="SMART" id="SM00729">
    <property type="entry name" value="Elp3"/>
    <property type="match status" value="1"/>
</dbReference>
<keyword evidence="5" id="KW-0949">S-adenosyl-L-methionine</keyword>
<dbReference type="PANTHER" id="PTHR22960">
    <property type="entry name" value="MOLYBDOPTERIN COFACTOR SYNTHESIS PROTEIN A"/>
    <property type="match status" value="1"/>
</dbReference>
<evidence type="ECO:0000256" key="5">
    <source>
        <dbReference type="ARBA" id="ARBA00022691"/>
    </source>
</evidence>
<comment type="cofactor">
    <cofactor evidence="1">
        <name>[4Fe-4S] cluster</name>
        <dbReference type="ChEBI" id="CHEBI:49883"/>
    </cofactor>
</comment>
<dbReference type="InterPro" id="IPR000385">
    <property type="entry name" value="MoaA_NifB_PqqE_Fe-S-bd_CS"/>
</dbReference>
<keyword evidence="6" id="KW-0479">Metal-binding</keyword>
<dbReference type="GO" id="GO:0051539">
    <property type="term" value="F:4 iron, 4 sulfur cluster binding"/>
    <property type="evidence" value="ECO:0007669"/>
    <property type="project" value="UniProtKB-KW"/>
</dbReference>
<dbReference type="EMBL" id="KQ241818">
    <property type="protein sequence ID" value="KNC83650.1"/>
    <property type="molecule type" value="Genomic_DNA"/>
</dbReference>
<dbReference type="HAMAP" id="MF_01225_B">
    <property type="entry name" value="MoaA_B"/>
    <property type="match status" value="1"/>
</dbReference>
<keyword evidence="8" id="KW-0408">Iron</keyword>
<dbReference type="SFLD" id="SFLDG01067">
    <property type="entry name" value="SPASM/twitch_domain_containing"/>
    <property type="match status" value="1"/>
</dbReference>
<organism evidence="16 17">
    <name type="scientific">Sphaeroforma arctica JP610</name>
    <dbReference type="NCBI Taxonomy" id="667725"/>
    <lineage>
        <taxon>Eukaryota</taxon>
        <taxon>Ichthyosporea</taxon>
        <taxon>Ichthyophonida</taxon>
        <taxon>Sphaeroforma</taxon>
    </lineage>
</organism>
<evidence type="ECO:0000256" key="14">
    <source>
        <dbReference type="SAM" id="MobiDB-lite"/>
    </source>
</evidence>
<comment type="catalytic activity">
    <reaction evidence="13">
        <text>GTP + AH2 + S-adenosyl-L-methionine = (8S)-3',8-cyclo-7,8-dihydroguanosine 5'-triphosphate + 5'-deoxyadenosine + L-methionine + A + H(+)</text>
        <dbReference type="Rhea" id="RHEA:49576"/>
        <dbReference type="ChEBI" id="CHEBI:13193"/>
        <dbReference type="ChEBI" id="CHEBI:15378"/>
        <dbReference type="ChEBI" id="CHEBI:17319"/>
        <dbReference type="ChEBI" id="CHEBI:17499"/>
        <dbReference type="ChEBI" id="CHEBI:37565"/>
        <dbReference type="ChEBI" id="CHEBI:57844"/>
        <dbReference type="ChEBI" id="CHEBI:59789"/>
        <dbReference type="ChEBI" id="CHEBI:131766"/>
        <dbReference type="EC" id="4.1.99.22"/>
    </reaction>
</comment>
<evidence type="ECO:0000259" key="15">
    <source>
        <dbReference type="PROSITE" id="PS51918"/>
    </source>
</evidence>
<dbReference type="SUPFAM" id="SSF102114">
    <property type="entry name" value="Radical SAM enzymes"/>
    <property type="match status" value="1"/>
</dbReference>
<dbReference type="STRING" id="667725.A0A0L0G3M7"/>
<evidence type="ECO:0000256" key="9">
    <source>
        <dbReference type="ARBA" id="ARBA00023014"/>
    </source>
</evidence>
<dbReference type="SFLD" id="SFLDS00029">
    <property type="entry name" value="Radical_SAM"/>
    <property type="match status" value="1"/>
</dbReference>
<dbReference type="InterPro" id="IPR010505">
    <property type="entry name" value="MoaA_twitch"/>
</dbReference>
<dbReference type="CDD" id="cd21117">
    <property type="entry name" value="Twitch_MoaA"/>
    <property type="match status" value="1"/>
</dbReference>
<dbReference type="SFLD" id="SFLDG01383">
    <property type="entry name" value="cyclic_pyranopterin_phosphate"/>
    <property type="match status" value="1"/>
</dbReference>
<keyword evidence="4" id="KW-0004">4Fe-4S</keyword>
<dbReference type="Pfam" id="PF04055">
    <property type="entry name" value="Radical_SAM"/>
    <property type="match status" value="1"/>
</dbReference>
<evidence type="ECO:0000256" key="3">
    <source>
        <dbReference type="ARBA" id="ARBA00012167"/>
    </source>
</evidence>
<dbReference type="InterPro" id="IPR040064">
    <property type="entry name" value="MoaA-like"/>
</dbReference>
<dbReference type="RefSeq" id="XP_014157552.1">
    <property type="nucleotide sequence ID" value="XM_014302077.1"/>
</dbReference>
<dbReference type="AlphaFoldDB" id="A0A0L0G3M7"/>
<dbReference type="OrthoDB" id="429626at2759"/>
<dbReference type="PANTHER" id="PTHR22960:SF0">
    <property type="entry name" value="MOLYBDENUM COFACTOR BIOSYNTHESIS PROTEIN 1"/>
    <property type="match status" value="1"/>
</dbReference>
<protein>
    <recommendedName>
        <fullName evidence="3">GTP 3',8-cyclase</fullName>
        <ecNumber evidence="3">4.1.99.22</ecNumber>
    </recommendedName>
</protein>
<evidence type="ECO:0000256" key="6">
    <source>
        <dbReference type="ARBA" id="ARBA00022723"/>
    </source>
</evidence>
<dbReference type="NCBIfam" id="TIGR02666">
    <property type="entry name" value="moaA"/>
    <property type="match status" value="1"/>
</dbReference>
<dbReference type="EC" id="4.1.99.22" evidence="3"/>
<dbReference type="GO" id="GO:0006777">
    <property type="term" value="P:Mo-molybdopterin cofactor biosynthetic process"/>
    <property type="evidence" value="ECO:0007669"/>
    <property type="project" value="UniProtKB-KW"/>
</dbReference>
<feature type="region of interest" description="Disordered" evidence="14">
    <location>
        <begin position="56"/>
        <end position="75"/>
    </location>
</feature>
<keyword evidence="9" id="KW-0411">Iron-sulfur</keyword>
<dbReference type="GeneID" id="25904615"/>
<evidence type="ECO:0000256" key="1">
    <source>
        <dbReference type="ARBA" id="ARBA00001966"/>
    </source>
</evidence>
<comment type="pathway">
    <text evidence="2">Cofactor biosynthesis; molybdopterin biosynthesis.</text>
</comment>
<dbReference type="GO" id="GO:0061798">
    <property type="term" value="F:GTP 3',8'-cyclase activity"/>
    <property type="evidence" value="ECO:0007669"/>
    <property type="project" value="UniProtKB-EC"/>
</dbReference>
<dbReference type="Gene3D" id="3.20.20.70">
    <property type="entry name" value="Aldolase class I"/>
    <property type="match status" value="1"/>
</dbReference>
<dbReference type="InterPro" id="IPR050105">
    <property type="entry name" value="MoCo_biosynth_MoaA/MoaC"/>
</dbReference>
<feature type="domain" description="Radical SAM core" evidence="15">
    <location>
        <begin position="110"/>
        <end position="338"/>
    </location>
</feature>
<name>A0A0L0G3M7_9EUKA</name>
<evidence type="ECO:0000256" key="2">
    <source>
        <dbReference type="ARBA" id="ARBA00005046"/>
    </source>
</evidence>
<evidence type="ECO:0000256" key="8">
    <source>
        <dbReference type="ARBA" id="ARBA00023004"/>
    </source>
</evidence>
<evidence type="ECO:0000256" key="13">
    <source>
        <dbReference type="ARBA" id="ARBA00048697"/>
    </source>
</evidence>
<dbReference type="InterPro" id="IPR058240">
    <property type="entry name" value="rSAM_sf"/>
</dbReference>
<dbReference type="SFLD" id="SFLDG01386">
    <property type="entry name" value="main_SPASM_domain-containing"/>
    <property type="match status" value="1"/>
</dbReference>
<dbReference type="InterPro" id="IPR013785">
    <property type="entry name" value="Aldolase_TIM"/>
</dbReference>
<dbReference type="UniPathway" id="UPA00344"/>
<keyword evidence="7" id="KW-0547">Nucleotide-binding</keyword>
<keyword evidence="17" id="KW-1185">Reference proteome</keyword>
<evidence type="ECO:0000256" key="12">
    <source>
        <dbReference type="ARBA" id="ARBA00023239"/>
    </source>
</evidence>
<evidence type="ECO:0000313" key="16">
    <source>
        <dbReference type="EMBL" id="KNC83650.1"/>
    </source>
</evidence>
<dbReference type="InterPro" id="IPR013483">
    <property type="entry name" value="MoaA"/>
</dbReference>
<dbReference type="PROSITE" id="PS51918">
    <property type="entry name" value="RADICAL_SAM"/>
    <property type="match status" value="1"/>
</dbReference>
<dbReference type="InterPro" id="IPR006638">
    <property type="entry name" value="Elp3/MiaA/NifB-like_rSAM"/>
</dbReference>
<gene>
    <name evidence="16" type="ORF">SARC_04111</name>
</gene>
<reference evidence="16 17" key="1">
    <citation type="submission" date="2011-02" db="EMBL/GenBank/DDBJ databases">
        <title>The Genome Sequence of Sphaeroforma arctica JP610.</title>
        <authorList>
            <consortium name="The Broad Institute Genome Sequencing Platform"/>
            <person name="Russ C."/>
            <person name="Cuomo C."/>
            <person name="Young S.K."/>
            <person name="Zeng Q."/>
            <person name="Gargeya S."/>
            <person name="Alvarado L."/>
            <person name="Berlin A."/>
            <person name="Chapman S.B."/>
            <person name="Chen Z."/>
            <person name="Freedman E."/>
            <person name="Gellesch M."/>
            <person name="Goldberg J."/>
            <person name="Griggs A."/>
            <person name="Gujja S."/>
            <person name="Heilman E."/>
            <person name="Heiman D."/>
            <person name="Howarth C."/>
            <person name="Mehta T."/>
            <person name="Neiman D."/>
            <person name="Pearson M."/>
            <person name="Roberts A."/>
            <person name="Saif S."/>
            <person name="Shea T."/>
            <person name="Shenoy N."/>
            <person name="Sisk P."/>
            <person name="Stolte C."/>
            <person name="Sykes S."/>
            <person name="White J."/>
            <person name="Yandava C."/>
            <person name="Burger G."/>
            <person name="Gray M.W."/>
            <person name="Holland P.W.H."/>
            <person name="King N."/>
            <person name="Lang F.B.F."/>
            <person name="Roger A.J."/>
            <person name="Ruiz-Trillo I."/>
            <person name="Haas B."/>
            <person name="Nusbaum C."/>
            <person name="Birren B."/>
        </authorList>
    </citation>
    <scope>NUCLEOTIDE SEQUENCE [LARGE SCALE GENOMIC DNA]</scope>
    <source>
        <strain evidence="16 17">JP610</strain>
    </source>
</reference>
<proteinExistence type="inferred from homology"/>
<evidence type="ECO:0000256" key="4">
    <source>
        <dbReference type="ARBA" id="ARBA00022485"/>
    </source>
</evidence>
<dbReference type="PROSITE" id="PS01305">
    <property type="entry name" value="MOAA_NIFB_PQQE"/>
    <property type="match status" value="1"/>
</dbReference>
<accession>A0A0L0G3M7</accession>
<dbReference type="Proteomes" id="UP000054560">
    <property type="component" value="Unassembled WGS sequence"/>
</dbReference>
<dbReference type="Pfam" id="PF06463">
    <property type="entry name" value="Mob_synth_C"/>
    <property type="match status" value="1"/>
</dbReference>
<dbReference type="GO" id="GO:0046872">
    <property type="term" value="F:metal ion binding"/>
    <property type="evidence" value="ECO:0007669"/>
    <property type="project" value="UniProtKB-KW"/>
</dbReference>
<dbReference type="InterPro" id="IPR007197">
    <property type="entry name" value="rSAM"/>
</dbReference>
<keyword evidence="11" id="KW-0501">Molybdenum cofactor biosynthesis</keyword>